<keyword evidence="1" id="KW-0812">Transmembrane</keyword>
<keyword evidence="1" id="KW-0472">Membrane</keyword>
<dbReference type="InParanoid" id="A0A1Q3BCZ3"/>
<protein>
    <recommendedName>
        <fullName evidence="4">Dimer_Tnp_hAT domain-containing protein</fullName>
    </recommendedName>
</protein>
<evidence type="ECO:0008006" key="4">
    <source>
        <dbReference type="Google" id="ProtNLM"/>
    </source>
</evidence>
<reference evidence="3" key="1">
    <citation type="submission" date="2016-04" db="EMBL/GenBank/DDBJ databases">
        <title>Cephalotus genome sequencing.</title>
        <authorList>
            <person name="Fukushima K."/>
            <person name="Hasebe M."/>
            <person name="Fang X."/>
        </authorList>
    </citation>
    <scope>NUCLEOTIDE SEQUENCE [LARGE SCALE GENOMIC DNA]</scope>
    <source>
        <strain evidence="3">cv. St1</strain>
    </source>
</reference>
<dbReference type="STRING" id="3775.A0A1Q3BCZ3"/>
<feature type="non-terminal residue" evidence="2">
    <location>
        <position position="1"/>
    </location>
</feature>
<dbReference type="PANTHER" id="PTHR11697:SF230">
    <property type="entry name" value="ZINC FINGER, MYM DOMAIN CONTAINING 1"/>
    <property type="match status" value="1"/>
</dbReference>
<proteinExistence type="predicted"/>
<evidence type="ECO:0000313" key="2">
    <source>
        <dbReference type="EMBL" id="GAV65891.1"/>
    </source>
</evidence>
<gene>
    <name evidence="2" type="ORF">CFOL_v3_09403</name>
</gene>
<keyword evidence="3" id="KW-1185">Reference proteome</keyword>
<dbReference type="PANTHER" id="PTHR11697">
    <property type="entry name" value="GENERAL TRANSCRIPTION FACTOR 2-RELATED ZINC FINGER PROTEIN"/>
    <property type="match status" value="1"/>
</dbReference>
<dbReference type="OrthoDB" id="118159at2759"/>
<dbReference type="EMBL" id="BDDD01000437">
    <property type="protein sequence ID" value="GAV65891.1"/>
    <property type="molecule type" value="Genomic_DNA"/>
</dbReference>
<evidence type="ECO:0000256" key="1">
    <source>
        <dbReference type="SAM" id="Phobius"/>
    </source>
</evidence>
<dbReference type="Proteomes" id="UP000187406">
    <property type="component" value="Unassembled WGS sequence"/>
</dbReference>
<accession>A0A1Q3BCZ3</accession>
<name>A0A1Q3BCZ3_CEPFO</name>
<dbReference type="InterPro" id="IPR055298">
    <property type="entry name" value="AtLOH3-like"/>
</dbReference>
<comment type="caution">
    <text evidence="2">The sequence shown here is derived from an EMBL/GenBank/DDBJ whole genome shotgun (WGS) entry which is preliminary data.</text>
</comment>
<feature type="transmembrane region" description="Helical" evidence="1">
    <location>
        <begin position="106"/>
        <end position="125"/>
    </location>
</feature>
<dbReference type="AlphaFoldDB" id="A0A1Q3BCZ3"/>
<organism evidence="2 3">
    <name type="scientific">Cephalotus follicularis</name>
    <name type="common">Albany pitcher plant</name>
    <dbReference type="NCBI Taxonomy" id="3775"/>
    <lineage>
        <taxon>Eukaryota</taxon>
        <taxon>Viridiplantae</taxon>
        <taxon>Streptophyta</taxon>
        <taxon>Embryophyta</taxon>
        <taxon>Tracheophyta</taxon>
        <taxon>Spermatophyta</taxon>
        <taxon>Magnoliopsida</taxon>
        <taxon>eudicotyledons</taxon>
        <taxon>Gunneridae</taxon>
        <taxon>Pentapetalae</taxon>
        <taxon>rosids</taxon>
        <taxon>fabids</taxon>
        <taxon>Oxalidales</taxon>
        <taxon>Cephalotaceae</taxon>
        <taxon>Cephalotus</taxon>
    </lineage>
</organism>
<sequence>EIDFQNLPCDPRMRKSISEYHPNARDKIRRHYLLNWPYQPRDHNFSQTKIGKFSRQFNYSWFSKYPNWLDYSIEKDVFCLHSSNSFLQVKEICNLAQKMVETWKDLIYPLVYLLVKLTLILFIATTTVKRTFSAMNIVKNIFRNRIGDSWMNDCLVTYIEKTCI</sequence>
<evidence type="ECO:0000313" key="3">
    <source>
        <dbReference type="Proteomes" id="UP000187406"/>
    </source>
</evidence>
<keyword evidence="1" id="KW-1133">Transmembrane helix</keyword>